<reference evidence="5 7" key="1">
    <citation type="journal article" date="2018" name="PLoS Genet.">
        <title>Population sequencing reveals clonal diversity and ancestral inbreeding in the grapevine cultivar Chardonnay.</title>
        <authorList>
            <person name="Roach M.J."/>
            <person name="Johnson D.L."/>
            <person name="Bohlmann J."/>
            <person name="van Vuuren H.J."/>
            <person name="Jones S.J."/>
            <person name="Pretorius I.S."/>
            <person name="Schmidt S.A."/>
            <person name="Borneman A.R."/>
        </authorList>
    </citation>
    <scope>NUCLEOTIDE SEQUENCE [LARGE SCALE GENOMIC DNA]</scope>
    <source>
        <strain evidence="7">cv. Chardonnay</strain>
        <strain evidence="5">I10V1</strain>
        <tissue evidence="5">Leaf</tissue>
    </source>
</reference>
<dbReference type="EMBL" id="QGNW01002651">
    <property type="protein sequence ID" value="RVW13488.1"/>
    <property type="molecule type" value="Genomic_DNA"/>
</dbReference>
<organism evidence="5 7">
    <name type="scientific">Vitis vinifera</name>
    <name type="common">Grape</name>
    <dbReference type="NCBI Taxonomy" id="29760"/>
    <lineage>
        <taxon>Eukaryota</taxon>
        <taxon>Viridiplantae</taxon>
        <taxon>Streptophyta</taxon>
        <taxon>Embryophyta</taxon>
        <taxon>Tracheophyta</taxon>
        <taxon>Spermatophyta</taxon>
        <taxon>Magnoliopsida</taxon>
        <taxon>eudicotyledons</taxon>
        <taxon>Gunneridae</taxon>
        <taxon>Pentapetalae</taxon>
        <taxon>rosids</taxon>
        <taxon>Vitales</taxon>
        <taxon>Vitaceae</taxon>
        <taxon>Viteae</taxon>
        <taxon>Vitis</taxon>
    </lineage>
</organism>
<proteinExistence type="predicted"/>
<dbReference type="EMBL" id="QGNW01002048">
    <property type="protein sequence ID" value="RVW25993.1"/>
    <property type="molecule type" value="Genomic_DNA"/>
</dbReference>
<dbReference type="InterPro" id="IPR029063">
    <property type="entry name" value="SAM-dependent_MTases_sf"/>
</dbReference>
<dbReference type="GO" id="GO:0008168">
    <property type="term" value="F:methyltransferase activity"/>
    <property type="evidence" value="ECO:0007669"/>
    <property type="project" value="UniProtKB-KW"/>
</dbReference>
<gene>
    <name evidence="5" type="primary">BAMT_4</name>
    <name evidence="6" type="synonym">BAMT_2</name>
    <name evidence="5" type="ORF">CK203_095278</name>
    <name evidence="6" type="ORF">CK203_117540</name>
</gene>
<dbReference type="Gene3D" id="1.10.1200.270">
    <property type="entry name" value="Methyltransferase, alpha-helical capping domain"/>
    <property type="match status" value="1"/>
</dbReference>
<dbReference type="GO" id="GO:0046872">
    <property type="term" value="F:metal ion binding"/>
    <property type="evidence" value="ECO:0007669"/>
    <property type="project" value="UniProtKB-KW"/>
</dbReference>
<evidence type="ECO:0000256" key="4">
    <source>
        <dbReference type="ARBA" id="ARBA00022842"/>
    </source>
</evidence>
<keyword evidence="4" id="KW-0460">Magnesium</keyword>
<accession>A0A438BRB4</accession>
<keyword evidence="2 5" id="KW-0808">Transferase</keyword>
<evidence type="ECO:0000256" key="1">
    <source>
        <dbReference type="ARBA" id="ARBA00022603"/>
    </source>
</evidence>
<dbReference type="Proteomes" id="UP000288805">
    <property type="component" value="Unassembled WGS sequence"/>
</dbReference>
<evidence type="ECO:0000256" key="3">
    <source>
        <dbReference type="ARBA" id="ARBA00022723"/>
    </source>
</evidence>
<dbReference type="Gene3D" id="3.40.50.150">
    <property type="entry name" value="Vaccinia Virus protein VP39"/>
    <property type="match status" value="1"/>
</dbReference>
<evidence type="ECO:0000313" key="7">
    <source>
        <dbReference type="Proteomes" id="UP000288805"/>
    </source>
</evidence>
<protein>
    <submittedName>
        <fullName evidence="5">Benzoate carboxyl methyltransferase</fullName>
    </submittedName>
</protein>
<dbReference type="PANTHER" id="PTHR31009">
    <property type="entry name" value="S-ADENOSYL-L-METHIONINE:CARBOXYL METHYLTRANSFERASE FAMILY PROTEIN"/>
    <property type="match status" value="1"/>
</dbReference>
<name>A0A438BRB4_VITVI</name>
<dbReference type="Pfam" id="PF03492">
    <property type="entry name" value="Methyltransf_7"/>
    <property type="match status" value="1"/>
</dbReference>
<comment type="caution">
    <text evidence="5">The sequence shown here is derived from an EMBL/GenBank/DDBJ whole genome shotgun (WGS) entry which is preliminary data.</text>
</comment>
<keyword evidence="1 5" id="KW-0489">Methyltransferase</keyword>
<dbReference type="GO" id="GO:0032259">
    <property type="term" value="P:methylation"/>
    <property type="evidence" value="ECO:0007669"/>
    <property type="project" value="UniProtKB-KW"/>
</dbReference>
<evidence type="ECO:0000256" key="2">
    <source>
        <dbReference type="ARBA" id="ARBA00022679"/>
    </source>
</evidence>
<evidence type="ECO:0000313" key="6">
    <source>
        <dbReference type="EMBL" id="RVW25993.1"/>
    </source>
</evidence>
<dbReference type="InterPro" id="IPR005299">
    <property type="entry name" value="MeTrfase_7"/>
</dbReference>
<keyword evidence="3" id="KW-0479">Metal-binding</keyword>
<evidence type="ECO:0000313" key="5">
    <source>
        <dbReference type="EMBL" id="RVW13488.1"/>
    </source>
</evidence>
<dbReference type="AlphaFoldDB" id="A0A438BRB4"/>
<sequence>MYELSSHLNKCQAPAGLEKNKGHIYIANGSPPTVIEAYTNQFQRDFSLFLGLRSEEIKPGGCMVITIIGRNMEDPSSGDCCDLWELLAKSLLDMLAEADLNSFNLPIYHPSEGEVRTMVQEEGSFNLDKLETFEASWDPFDESYKYRGAQNVANCIRIVTNTEPTLATHFGGTII</sequence>
<dbReference type="SUPFAM" id="SSF53335">
    <property type="entry name" value="S-adenosyl-L-methionine-dependent methyltransferases"/>
    <property type="match status" value="1"/>
</dbReference>
<dbReference type="InterPro" id="IPR042086">
    <property type="entry name" value="MeTrfase_capping"/>
</dbReference>